<dbReference type="AlphaFoldDB" id="A0A9J6AD52"/>
<organism evidence="1 2">
    <name type="scientific">Solanum commersonii</name>
    <name type="common">Commerson's wild potato</name>
    <name type="synonym">Commerson's nightshade</name>
    <dbReference type="NCBI Taxonomy" id="4109"/>
    <lineage>
        <taxon>Eukaryota</taxon>
        <taxon>Viridiplantae</taxon>
        <taxon>Streptophyta</taxon>
        <taxon>Embryophyta</taxon>
        <taxon>Tracheophyta</taxon>
        <taxon>Spermatophyta</taxon>
        <taxon>Magnoliopsida</taxon>
        <taxon>eudicotyledons</taxon>
        <taxon>Gunneridae</taxon>
        <taxon>Pentapetalae</taxon>
        <taxon>asterids</taxon>
        <taxon>lamiids</taxon>
        <taxon>Solanales</taxon>
        <taxon>Solanaceae</taxon>
        <taxon>Solanoideae</taxon>
        <taxon>Solaneae</taxon>
        <taxon>Solanum</taxon>
    </lineage>
</organism>
<comment type="caution">
    <text evidence="1">The sequence shown here is derived from an EMBL/GenBank/DDBJ whole genome shotgun (WGS) entry which is preliminary data.</text>
</comment>
<name>A0A9J6AD52_SOLCO</name>
<evidence type="ECO:0000313" key="1">
    <source>
        <dbReference type="EMBL" id="KAG5621863.1"/>
    </source>
</evidence>
<keyword evidence="2" id="KW-1185">Reference proteome</keyword>
<gene>
    <name evidence="1" type="ORF">H5410_007081</name>
</gene>
<reference evidence="1 2" key="1">
    <citation type="submission" date="2020-09" db="EMBL/GenBank/DDBJ databases">
        <title>De no assembly of potato wild relative species, Solanum commersonii.</title>
        <authorList>
            <person name="Cho K."/>
        </authorList>
    </citation>
    <scope>NUCLEOTIDE SEQUENCE [LARGE SCALE GENOMIC DNA]</scope>
    <source>
        <strain evidence="1">LZ3.2</strain>
        <tissue evidence="1">Leaf</tissue>
    </source>
</reference>
<accession>A0A9J6AD52</accession>
<evidence type="ECO:0000313" key="2">
    <source>
        <dbReference type="Proteomes" id="UP000824120"/>
    </source>
</evidence>
<protein>
    <submittedName>
        <fullName evidence="1">Uncharacterized protein</fullName>
    </submittedName>
</protein>
<dbReference type="OrthoDB" id="1324327at2759"/>
<sequence length="188" mass="20809">MDGGNSGKEDSDKVAGAPMTFNTQHLHKKEQLDSVNTKNVRSNAAQQYGHMEVMRNEEINQVMEAKETNDSGKNLQVMQSSNGINHGRKTTQELQHQRKLQWLNGEWVNLSQFGAFGQMRGIYSEISNGKVYGFASIIVGSFARNLVLAGSAYWQHCSCVGLQHCKALSLAAAGNGEMRGKIRDLESY</sequence>
<proteinExistence type="predicted"/>
<dbReference type="EMBL" id="JACXVP010000002">
    <property type="protein sequence ID" value="KAG5621863.1"/>
    <property type="molecule type" value="Genomic_DNA"/>
</dbReference>
<dbReference type="Proteomes" id="UP000824120">
    <property type="component" value="Chromosome 2"/>
</dbReference>